<evidence type="ECO:0000259" key="5">
    <source>
        <dbReference type="Pfam" id="PF00551"/>
    </source>
</evidence>
<evidence type="ECO:0000313" key="7">
    <source>
        <dbReference type="EMBL" id="MFD1540099.1"/>
    </source>
</evidence>
<organism evidence="7 8">
    <name type="scientific">Nonomuraea guangzhouensis</name>
    <dbReference type="NCBI Taxonomy" id="1291555"/>
    <lineage>
        <taxon>Bacteria</taxon>
        <taxon>Bacillati</taxon>
        <taxon>Actinomycetota</taxon>
        <taxon>Actinomycetes</taxon>
        <taxon>Streptosporangiales</taxon>
        <taxon>Streptosporangiaceae</taxon>
        <taxon>Nonomuraea</taxon>
    </lineage>
</organism>
<dbReference type="PANTHER" id="PTHR11138">
    <property type="entry name" value="METHIONYL-TRNA FORMYLTRANSFERASE"/>
    <property type="match status" value="1"/>
</dbReference>
<comment type="function">
    <text evidence="4">Attaches a formyl group to the free amino group of methionyl-tRNA(fMet). The formyl group appears to play a dual role in the initiator identity of N-formylmethionyl-tRNA by promoting its recognition by IF2 and preventing the misappropriation of this tRNA by the elongation apparatus.</text>
</comment>
<comment type="caution">
    <text evidence="7">The sequence shown here is derived from an EMBL/GenBank/DDBJ whole genome shotgun (WGS) entry which is preliminary data.</text>
</comment>
<dbReference type="GO" id="GO:0004479">
    <property type="term" value="F:methionyl-tRNA formyltransferase activity"/>
    <property type="evidence" value="ECO:0007669"/>
    <property type="project" value="UniProtKB-EC"/>
</dbReference>
<comment type="similarity">
    <text evidence="1 4">Belongs to the Fmt family.</text>
</comment>
<keyword evidence="2 4" id="KW-0808">Transferase</keyword>
<evidence type="ECO:0000313" key="8">
    <source>
        <dbReference type="Proteomes" id="UP001597097"/>
    </source>
</evidence>
<protein>
    <recommendedName>
        <fullName evidence="4">Methionyl-tRNA formyltransferase</fullName>
        <ecNumber evidence="4">2.1.2.9</ecNumber>
    </recommendedName>
</protein>
<dbReference type="InterPro" id="IPR005794">
    <property type="entry name" value="Fmt"/>
</dbReference>
<evidence type="ECO:0000256" key="3">
    <source>
        <dbReference type="ARBA" id="ARBA00022917"/>
    </source>
</evidence>
<sequence length="309" mass="32991">MRLVFAGTPETALPSLRTLIDSPRHEVVAVVTRPDAQSGRGRKVHPSPVAELAEEAGIEVLRPAKAGDPEFLDRLRGLEPDCCPVVAYGALLPQSALDVPRLGWINLHFSILPAWRGAAPVQHAILHGDEITGASTFQIVKALDAGDVYGVVTEQIRPDDTSGTLLERLSFSGAELLSATLDGVADGKLEARPQLADGVSIAPKINVTDARVDWSAPAMRVDRLIRACTPNPGAWSEFRGHRLKLGPIRVVPSAEPLAPGAIAVAKNTVLVGTATHPVELGELQPQGKRLMSAGEWARGVRPESDDRFE</sequence>
<evidence type="ECO:0000256" key="2">
    <source>
        <dbReference type="ARBA" id="ARBA00022679"/>
    </source>
</evidence>
<name>A0ABW4GCG0_9ACTN</name>
<dbReference type="HAMAP" id="MF_00182">
    <property type="entry name" value="Formyl_trans"/>
    <property type="match status" value="1"/>
</dbReference>
<dbReference type="InterPro" id="IPR041711">
    <property type="entry name" value="Met-tRNA-FMT_N"/>
</dbReference>
<evidence type="ECO:0000256" key="1">
    <source>
        <dbReference type="ARBA" id="ARBA00010699"/>
    </source>
</evidence>
<dbReference type="PANTHER" id="PTHR11138:SF5">
    <property type="entry name" value="METHIONYL-TRNA FORMYLTRANSFERASE, MITOCHONDRIAL"/>
    <property type="match status" value="1"/>
</dbReference>
<gene>
    <name evidence="4 7" type="primary">fmt</name>
    <name evidence="7" type="ORF">ACFSJ0_23805</name>
</gene>
<evidence type="ECO:0000259" key="6">
    <source>
        <dbReference type="Pfam" id="PF02911"/>
    </source>
</evidence>
<feature type="domain" description="Formyl transferase N-terminal" evidence="5">
    <location>
        <begin position="2"/>
        <end position="180"/>
    </location>
</feature>
<dbReference type="Pfam" id="PF02911">
    <property type="entry name" value="Formyl_trans_C"/>
    <property type="match status" value="1"/>
</dbReference>
<keyword evidence="8" id="KW-1185">Reference proteome</keyword>
<keyword evidence="3 4" id="KW-0648">Protein biosynthesis</keyword>
<dbReference type="EMBL" id="JBHUCM010000018">
    <property type="protein sequence ID" value="MFD1540099.1"/>
    <property type="molecule type" value="Genomic_DNA"/>
</dbReference>
<dbReference type="CDD" id="cd08704">
    <property type="entry name" value="Met_tRNA_FMT_C"/>
    <property type="match status" value="1"/>
</dbReference>
<dbReference type="InterPro" id="IPR044135">
    <property type="entry name" value="Met-tRNA-FMT_C"/>
</dbReference>
<feature type="binding site" evidence="4">
    <location>
        <begin position="110"/>
        <end position="113"/>
    </location>
    <ligand>
        <name>(6S)-5,6,7,8-tetrahydrofolate</name>
        <dbReference type="ChEBI" id="CHEBI:57453"/>
    </ligand>
</feature>
<proteinExistence type="inferred from homology"/>
<dbReference type="Proteomes" id="UP001597097">
    <property type="component" value="Unassembled WGS sequence"/>
</dbReference>
<accession>A0ABW4GCG0</accession>
<comment type="catalytic activity">
    <reaction evidence="4">
        <text>L-methionyl-tRNA(fMet) + (6R)-10-formyltetrahydrofolate = N-formyl-L-methionyl-tRNA(fMet) + (6S)-5,6,7,8-tetrahydrofolate + H(+)</text>
        <dbReference type="Rhea" id="RHEA:24380"/>
        <dbReference type="Rhea" id="RHEA-COMP:9952"/>
        <dbReference type="Rhea" id="RHEA-COMP:9953"/>
        <dbReference type="ChEBI" id="CHEBI:15378"/>
        <dbReference type="ChEBI" id="CHEBI:57453"/>
        <dbReference type="ChEBI" id="CHEBI:78530"/>
        <dbReference type="ChEBI" id="CHEBI:78844"/>
        <dbReference type="ChEBI" id="CHEBI:195366"/>
        <dbReference type="EC" id="2.1.2.9"/>
    </reaction>
</comment>
<dbReference type="Pfam" id="PF00551">
    <property type="entry name" value="Formyl_trans_N"/>
    <property type="match status" value="1"/>
</dbReference>
<dbReference type="InterPro" id="IPR002376">
    <property type="entry name" value="Formyl_transf_N"/>
</dbReference>
<dbReference type="InterPro" id="IPR005793">
    <property type="entry name" value="Formyl_trans_C"/>
</dbReference>
<dbReference type="RefSeq" id="WP_219538372.1">
    <property type="nucleotide sequence ID" value="NZ_JAHKRM010000047.1"/>
</dbReference>
<dbReference type="EC" id="2.1.2.9" evidence="4"/>
<feature type="domain" description="Formyl transferase C-terminal" evidence="6">
    <location>
        <begin position="204"/>
        <end position="300"/>
    </location>
</feature>
<reference evidence="8" key="1">
    <citation type="journal article" date="2019" name="Int. J. Syst. Evol. Microbiol.">
        <title>The Global Catalogue of Microorganisms (GCM) 10K type strain sequencing project: providing services to taxonomists for standard genome sequencing and annotation.</title>
        <authorList>
            <consortium name="The Broad Institute Genomics Platform"/>
            <consortium name="The Broad Institute Genome Sequencing Center for Infectious Disease"/>
            <person name="Wu L."/>
            <person name="Ma J."/>
        </authorList>
    </citation>
    <scope>NUCLEOTIDE SEQUENCE [LARGE SCALE GENOMIC DNA]</scope>
    <source>
        <strain evidence="8">CGMCC 1.15399</strain>
    </source>
</reference>
<evidence type="ECO:0000256" key="4">
    <source>
        <dbReference type="HAMAP-Rule" id="MF_00182"/>
    </source>
</evidence>
<dbReference type="CDD" id="cd08646">
    <property type="entry name" value="FMT_core_Met-tRNA-FMT_N"/>
    <property type="match status" value="1"/>
</dbReference>
<dbReference type="NCBIfam" id="TIGR00460">
    <property type="entry name" value="fmt"/>
    <property type="match status" value="1"/>
</dbReference>